<gene>
    <name evidence="1" type="ORF">J0X19_01820</name>
</gene>
<proteinExistence type="predicted"/>
<dbReference type="Proteomes" id="UP000664144">
    <property type="component" value="Unassembled WGS sequence"/>
</dbReference>
<sequence>MTFFDKFFDGRIELYNQYKAFDAKHQLRVLSQLSQEDNQSQFLSKISEINFGLFFDNLNSQISYEKIYDNYTPDWAIELNGQSIIAEVLRLNPSVAEQRFLDFCDEFESKIRAIEIGCCLNFKYDKNLLDIDNIDIDACKVLIENWLRDNPVENRVLVLFGSIKIVLVYLKEDLCHACLIMEGGAIKFDYRRLSSEKSALVNKAKKYTSIIEKYGLPYIVCICIDTHAWFRKDDLYQALYGLSTEHVGPIKSFSHLIENALYYSSEQVMTRVSGVLLRQNDEYTYYHNYSFDNKLNIYNKTELLKWQHPYE</sequence>
<keyword evidence="2" id="KW-1185">Reference proteome</keyword>
<accession>A0A939ESW8</accession>
<dbReference type="EMBL" id="JAFLQZ010000001">
    <property type="protein sequence ID" value="MBO0356672.1"/>
    <property type="molecule type" value="Genomic_DNA"/>
</dbReference>
<evidence type="ECO:0000313" key="2">
    <source>
        <dbReference type="Proteomes" id="UP000664144"/>
    </source>
</evidence>
<dbReference type="AlphaFoldDB" id="A0A939ESW8"/>
<dbReference type="RefSeq" id="WP_206980168.1">
    <property type="nucleotide sequence ID" value="NZ_JAFLQZ010000001.1"/>
</dbReference>
<name>A0A939ESW8_9BACT</name>
<reference evidence="1" key="1">
    <citation type="submission" date="2021-03" db="EMBL/GenBank/DDBJ databases">
        <authorList>
            <person name="Kim M.K."/>
        </authorList>
    </citation>
    <scope>NUCLEOTIDE SEQUENCE</scope>
    <source>
        <strain evidence="1">BT186</strain>
    </source>
</reference>
<comment type="caution">
    <text evidence="1">The sequence shown here is derived from an EMBL/GenBank/DDBJ whole genome shotgun (WGS) entry which is preliminary data.</text>
</comment>
<evidence type="ECO:0000313" key="1">
    <source>
        <dbReference type="EMBL" id="MBO0356672.1"/>
    </source>
</evidence>
<organism evidence="1 2">
    <name type="scientific">Hymenobacter telluris</name>
    <dbReference type="NCBI Taxonomy" id="2816474"/>
    <lineage>
        <taxon>Bacteria</taxon>
        <taxon>Pseudomonadati</taxon>
        <taxon>Bacteroidota</taxon>
        <taxon>Cytophagia</taxon>
        <taxon>Cytophagales</taxon>
        <taxon>Hymenobacteraceae</taxon>
        <taxon>Hymenobacter</taxon>
    </lineage>
</organism>
<protein>
    <submittedName>
        <fullName evidence="1">Uncharacterized protein</fullName>
    </submittedName>
</protein>